<reference evidence="2" key="1">
    <citation type="journal article" date="2022" name="Mol. Ecol. Resour.">
        <title>The genomes of chicory, endive, great burdock and yacon provide insights into Asteraceae palaeo-polyploidization history and plant inulin production.</title>
        <authorList>
            <person name="Fan W."/>
            <person name="Wang S."/>
            <person name="Wang H."/>
            <person name="Wang A."/>
            <person name="Jiang F."/>
            <person name="Liu H."/>
            <person name="Zhao H."/>
            <person name="Xu D."/>
            <person name="Zhang Y."/>
        </authorList>
    </citation>
    <scope>NUCLEOTIDE SEQUENCE [LARGE SCALE GENOMIC DNA]</scope>
    <source>
        <strain evidence="2">cv. Niubang</strain>
    </source>
</reference>
<gene>
    <name evidence="1" type="ORF">L6452_36986</name>
</gene>
<evidence type="ECO:0000313" key="1">
    <source>
        <dbReference type="EMBL" id="KAI3677720.1"/>
    </source>
</evidence>
<comment type="caution">
    <text evidence="1">The sequence shown here is derived from an EMBL/GenBank/DDBJ whole genome shotgun (WGS) entry which is preliminary data.</text>
</comment>
<name>A0ACB8Y297_ARCLA</name>
<protein>
    <submittedName>
        <fullName evidence="1">Uncharacterized protein</fullName>
    </submittedName>
</protein>
<dbReference type="EMBL" id="CM042060">
    <property type="protein sequence ID" value="KAI3677720.1"/>
    <property type="molecule type" value="Genomic_DNA"/>
</dbReference>
<keyword evidence="2" id="KW-1185">Reference proteome</keyword>
<dbReference type="Proteomes" id="UP001055879">
    <property type="component" value="Linkage Group LG14"/>
</dbReference>
<evidence type="ECO:0000313" key="2">
    <source>
        <dbReference type="Proteomes" id="UP001055879"/>
    </source>
</evidence>
<organism evidence="1 2">
    <name type="scientific">Arctium lappa</name>
    <name type="common">Greater burdock</name>
    <name type="synonym">Lappa major</name>
    <dbReference type="NCBI Taxonomy" id="4217"/>
    <lineage>
        <taxon>Eukaryota</taxon>
        <taxon>Viridiplantae</taxon>
        <taxon>Streptophyta</taxon>
        <taxon>Embryophyta</taxon>
        <taxon>Tracheophyta</taxon>
        <taxon>Spermatophyta</taxon>
        <taxon>Magnoliopsida</taxon>
        <taxon>eudicotyledons</taxon>
        <taxon>Gunneridae</taxon>
        <taxon>Pentapetalae</taxon>
        <taxon>asterids</taxon>
        <taxon>campanulids</taxon>
        <taxon>Asterales</taxon>
        <taxon>Asteraceae</taxon>
        <taxon>Carduoideae</taxon>
        <taxon>Cardueae</taxon>
        <taxon>Arctiinae</taxon>
        <taxon>Arctium</taxon>
    </lineage>
</organism>
<reference evidence="1 2" key="2">
    <citation type="journal article" date="2022" name="Mol. Ecol. Resour.">
        <title>The genomes of chicory, endive, great burdock and yacon provide insights into Asteraceae paleo-polyploidization history and plant inulin production.</title>
        <authorList>
            <person name="Fan W."/>
            <person name="Wang S."/>
            <person name="Wang H."/>
            <person name="Wang A."/>
            <person name="Jiang F."/>
            <person name="Liu H."/>
            <person name="Zhao H."/>
            <person name="Xu D."/>
            <person name="Zhang Y."/>
        </authorList>
    </citation>
    <scope>NUCLEOTIDE SEQUENCE [LARGE SCALE GENOMIC DNA]</scope>
    <source>
        <strain evidence="2">cv. Niubang</strain>
    </source>
</reference>
<accession>A0ACB8Y297</accession>
<sequence length="529" mass="57314">MKNKRVGMCMMDASRGGDHGDAENININVDHEQIQNKEFANSNIVGDTQVQFFHGLLRRIPVNKVVEEVGLLGKAACPVATTTFLVFSKSIISMLFLSHMGKTELAGGALAIGFANVTGLSIMKGLCMGMDPICFQAFGAKRLSVLSQTYIKTCILLLLTSVPVTFLWLNMEPVFQRLGQDRVITKVAAMYLTFSLPELPALAHLLPLRSLLRAQGLNSPASIVATCATILHLPINYFLITYLNLGVKGIAMASTCFTYNMNIGLLIYIFMSKVAIKPWAARSRASLFSIFKGWAPLLSMAIPSLFSVCLEWWWYEIVLFLSGLLENPESSVAATGIIMQTTGAIYVMPFALSLSISQRVGHELGAGQPARARMAAIIGISIAFVYGLMVFGLSVALRNVLGKLYTNDVQILSLLSSALPVTGLAEVGNSPQTAACGALTGSARPKVGVRINIAAFYLIGLPLSIILAFVLKIGYRGLWLGLVASQAACVSLMVYTLVKTDWIDQAKRAEEMTLAMNKDDDNELNELVP</sequence>
<proteinExistence type="predicted"/>